<proteinExistence type="predicted"/>
<gene>
    <name evidence="1" type="ORF">CQ12_08335</name>
</gene>
<comment type="caution">
    <text evidence="1">The sequence shown here is derived from an EMBL/GenBank/DDBJ whole genome shotgun (WGS) entry which is preliminary data.</text>
</comment>
<evidence type="ECO:0000313" key="2">
    <source>
        <dbReference type="Proteomes" id="UP000050863"/>
    </source>
</evidence>
<evidence type="ECO:0008006" key="3">
    <source>
        <dbReference type="Google" id="ProtNLM"/>
    </source>
</evidence>
<accession>A0A0R3LVI8</accession>
<organism evidence="1 2">
    <name type="scientific">Bradyrhizobium jicamae</name>
    <dbReference type="NCBI Taxonomy" id="280332"/>
    <lineage>
        <taxon>Bacteria</taxon>
        <taxon>Pseudomonadati</taxon>
        <taxon>Pseudomonadota</taxon>
        <taxon>Alphaproteobacteria</taxon>
        <taxon>Hyphomicrobiales</taxon>
        <taxon>Nitrobacteraceae</taxon>
        <taxon>Bradyrhizobium</taxon>
    </lineage>
</organism>
<dbReference type="EMBL" id="LLXZ01000080">
    <property type="protein sequence ID" value="KRR08963.1"/>
    <property type="molecule type" value="Genomic_DNA"/>
</dbReference>
<dbReference type="STRING" id="280332.CQ12_08335"/>
<keyword evidence="2" id="KW-1185">Reference proteome</keyword>
<name>A0A0R3LVI8_9BRAD</name>
<dbReference type="AlphaFoldDB" id="A0A0R3LVI8"/>
<reference evidence="1 2" key="1">
    <citation type="submission" date="2014-03" db="EMBL/GenBank/DDBJ databases">
        <title>Bradyrhizobium valentinum sp. nov., isolated from effective nodules of Lupinus mariae-josephae, a lupine endemic of basic-lime soils in Eastern Spain.</title>
        <authorList>
            <person name="Duran D."/>
            <person name="Rey L."/>
            <person name="Navarro A."/>
            <person name="Busquets A."/>
            <person name="Imperial J."/>
            <person name="Ruiz-Argueso T."/>
        </authorList>
    </citation>
    <scope>NUCLEOTIDE SEQUENCE [LARGE SCALE GENOMIC DNA]</scope>
    <source>
        <strain evidence="1 2">PAC68</strain>
    </source>
</reference>
<protein>
    <recommendedName>
        <fullName evidence="3">ACT domain-containing protein</fullName>
    </recommendedName>
</protein>
<sequence length="96" mass="9929">MSSAASRASSVAFRAIATDSLAAASQLLADVQRFGLQMVEFRMVVDGEGRAAIDFGIDANPDRDPIVLCSRFARHPSLCSVEVVGDSLVATGGAAS</sequence>
<dbReference type="Proteomes" id="UP000050863">
    <property type="component" value="Unassembled WGS sequence"/>
</dbReference>
<evidence type="ECO:0000313" key="1">
    <source>
        <dbReference type="EMBL" id="KRR08963.1"/>
    </source>
</evidence>
<dbReference type="OrthoDB" id="9905230at2"/>